<sequence>MTWEELQIISLQKMFETSEATLVVDDSTQDYLNAMPGAANEALLLLCTNGKYFKKTAEIVQGGDQPTAPTFSAGRYNGYDLKELTNDFYTMYQGYITFTDGNSYGPASNYTMEGDSILLLDKNTEGVWKIRYSAYPERITKDTPKETEISLDPEAASMVALYIAGQLYKEDDVTLAQIYMNEFLQWLSALQMSAAKARTKSGGEQFHSVYGWY</sequence>
<protein>
    <submittedName>
        <fullName evidence="1">Uncharacterized protein</fullName>
    </submittedName>
</protein>
<organism evidence="1 2">
    <name type="scientific">Anaerotignum lactatifermentans</name>
    <dbReference type="NCBI Taxonomy" id="160404"/>
    <lineage>
        <taxon>Bacteria</taxon>
        <taxon>Bacillati</taxon>
        <taxon>Bacillota</taxon>
        <taxon>Clostridia</taxon>
        <taxon>Lachnospirales</taxon>
        <taxon>Anaerotignaceae</taxon>
        <taxon>Anaerotignum</taxon>
    </lineage>
</organism>
<accession>A0ABS2G8T0</accession>
<name>A0ABS2G8T0_9FIRM</name>
<reference evidence="1 2" key="1">
    <citation type="journal article" date="2021" name="Sci. Rep.">
        <title>The distribution of antibiotic resistance genes in chicken gut microbiota commensals.</title>
        <authorList>
            <person name="Juricova H."/>
            <person name="Matiasovicova J."/>
            <person name="Kubasova T."/>
            <person name="Cejkova D."/>
            <person name="Rychlik I."/>
        </authorList>
    </citation>
    <scope>NUCLEOTIDE SEQUENCE [LARGE SCALE GENOMIC DNA]</scope>
    <source>
        <strain evidence="1 2">An431b</strain>
    </source>
</reference>
<gene>
    <name evidence="1" type="ORF">H9X83_06820</name>
</gene>
<proteinExistence type="predicted"/>
<dbReference type="EMBL" id="JACSNV010000008">
    <property type="protein sequence ID" value="MBM6877871.1"/>
    <property type="molecule type" value="Genomic_DNA"/>
</dbReference>
<comment type="caution">
    <text evidence="1">The sequence shown here is derived from an EMBL/GenBank/DDBJ whole genome shotgun (WGS) entry which is preliminary data.</text>
</comment>
<dbReference type="Proteomes" id="UP000729290">
    <property type="component" value="Unassembled WGS sequence"/>
</dbReference>
<dbReference type="RefSeq" id="WP_205132705.1">
    <property type="nucleotide sequence ID" value="NZ_JACSNT010000002.1"/>
</dbReference>
<keyword evidence="2" id="KW-1185">Reference proteome</keyword>
<evidence type="ECO:0000313" key="1">
    <source>
        <dbReference type="EMBL" id="MBM6877871.1"/>
    </source>
</evidence>
<evidence type="ECO:0000313" key="2">
    <source>
        <dbReference type="Proteomes" id="UP000729290"/>
    </source>
</evidence>